<evidence type="ECO:0008006" key="5">
    <source>
        <dbReference type="Google" id="ProtNLM"/>
    </source>
</evidence>
<dbReference type="EMBL" id="KQ983048">
    <property type="protein sequence ID" value="KYQ47874.1"/>
    <property type="molecule type" value="Genomic_DNA"/>
</dbReference>
<proteinExistence type="predicted"/>
<dbReference type="InterPro" id="IPR048366">
    <property type="entry name" value="TNP-like_GBD"/>
</dbReference>
<evidence type="ECO:0000259" key="1">
    <source>
        <dbReference type="Pfam" id="PF21787"/>
    </source>
</evidence>
<evidence type="ECO:0000313" key="3">
    <source>
        <dbReference type="EMBL" id="KYQ47874.1"/>
    </source>
</evidence>
<feature type="domain" description="Transposable element P transposase-like RNase H" evidence="1">
    <location>
        <begin position="13"/>
        <end position="67"/>
    </location>
</feature>
<evidence type="ECO:0000313" key="4">
    <source>
        <dbReference type="Proteomes" id="UP000075809"/>
    </source>
</evidence>
<protein>
    <recommendedName>
        <fullName evidence="5">THAP domain-containing protein 9</fullName>
    </recommendedName>
</protein>
<dbReference type="AlphaFoldDB" id="A0A151WJ64"/>
<dbReference type="Pfam" id="PF21787">
    <property type="entry name" value="TNP-like_RNaseH_N"/>
    <property type="match status" value="1"/>
</dbReference>
<gene>
    <name evidence="3" type="ORF">ALC60_13083</name>
</gene>
<organism evidence="3 4">
    <name type="scientific">Mycetomoellerius zeteki</name>
    <dbReference type="NCBI Taxonomy" id="64791"/>
    <lineage>
        <taxon>Eukaryota</taxon>
        <taxon>Metazoa</taxon>
        <taxon>Ecdysozoa</taxon>
        <taxon>Arthropoda</taxon>
        <taxon>Hexapoda</taxon>
        <taxon>Insecta</taxon>
        <taxon>Pterygota</taxon>
        <taxon>Neoptera</taxon>
        <taxon>Endopterygota</taxon>
        <taxon>Hymenoptera</taxon>
        <taxon>Apocrita</taxon>
        <taxon>Aculeata</taxon>
        <taxon>Formicoidea</taxon>
        <taxon>Formicidae</taxon>
        <taxon>Myrmicinae</taxon>
        <taxon>Mycetomoellerius</taxon>
    </lineage>
</organism>
<name>A0A151WJ64_9HYME</name>
<dbReference type="Proteomes" id="UP000075809">
    <property type="component" value="Unassembled WGS sequence"/>
</dbReference>
<accession>A0A151WJ64</accession>
<sequence>MGCIVTNIVNIWPGISNTMFHQLQAKVSCMDSNERNCILLFDEMRIKKGFDFHEKRQKIEGFQDLGSLGCNATVMTSVIEAVLNTGLKLRAFVCDQGTNNQSAVKNKISINHPYFMHGQEKIYVIFDISHIYKSIRNQLLKYDILYDDNKIASWNDVRSLWQLKNDKATRAACKLSDKHVNPNHFDRMKCRLATSI</sequence>
<reference evidence="3 4" key="1">
    <citation type="submission" date="2015-09" db="EMBL/GenBank/DDBJ databases">
        <title>Trachymyrmex zeteki WGS genome.</title>
        <authorList>
            <person name="Nygaard S."/>
            <person name="Hu H."/>
            <person name="Boomsma J."/>
            <person name="Zhang G."/>
        </authorList>
    </citation>
    <scope>NUCLEOTIDE SEQUENCE [LARGE SCALE GENOMIC DNA]</scope>
    <source>
        <strain evidence="3">Tzet28-1</strain>
        <tissue evidence="3">Whole body</tissue>
    </source>
</reference>
<dbReference type="Pfam" id="PF21788">
    <property type="entry name" value="TNP-like_GBD"/>
    <property type="match status" value="1"/>
</dbReference>
<evidence type="ECO:0000259" key="2">
    <source>
        <dbReference type="Pfam" id="PF21788"/>
    </source>
</evidence>
<keyword evidence="4" id="KW-1185">Reference proteome</keyword>
<feature type="domain" description="Transposable element P transposase-like GTP-binding insertion" evidence="2">
    <location>
        <begin position="129"/>
        <end position="195"/>
    </location>
</feature>
<dbReference type="InterPro" id="IPR048365">
    <property type="entry name" value="TNP-like_RNaseH_N"/>
</dbReference>